<gene>
    <name evidence="3" type="ORF">G0Q06_13405</name>
</gene>
<dbReference type="EMBL" id="JAAGNX010000003">
    <property type="protein sequence ID" value="NDV63456.1"/>
    <property type="molecule type" value="Genomic_DNA"/>
</dbReference>
<feature type="compositionally biased region" description="Basic and acidic residues" evidence="1">
    <location>
        <begin position="249"/>
        <end position="259"/>
    </location>
</feature>
<proteinExistence type="predicted"/>
<dbReference type="AlphaFoldDB" id="A0A6B2M516"/>
<evidence type="ECO:0000256" key="2">
    <source>
        <dbReference type="SAM" id="SignalP"/>
    </source>
</evidence>
<dbReference type="RefSeq" id="WP_163967028.1">
    <property type="nucleotide sequence ID" value="NZ_JAAGNX010000003.1"/>
</dbReference>
<sequence>MKHPLPFQSFLVFSILLLALPLAAQTSDEVESVDPGPFYGFWEIQEPAGDKCVVIIKRGGRLSCFWAGTSSRAIQKGTWTRAGDVLTARWETGHVDTFKKLGDNAVERKSWQPGSSLMEDPFLTIRGVRVDSRIPGSLTIKSDETRIREEEIPDPQQAPAITMGNAFIGFWKIDQSTGIFGIGGGEPFFYLRLARSGEATVALRDWEGDQAVRGKWRTDGDRVIVSWPNNRRDVLMQNKKGGYSLGTYKPKDNLTDKPRNPATAEKVQPAEAERYFDAGNFSRLTVVDIRGTWTPVEKQGRSEYISIEGWGNAYRSPSVTGSTGTDPGKWRLQNDRVVITWVDNSKDIIRLDFPYMVQESYSKNEPITGAPFRTIKVKRNPTKE</sequence>
<feature type="signal peptide" evidence="2">
    <location>
        <begin position="1"/>
        <end position="24"/>
    </location>
</feature>
<feature type="chain" id="PRO_5025632424" evidence="2">
    <location>
        <begin position="25"/>
        <end position="384"/>
    </location>
</feature>
<reference evidence="3 4" key="1">
    <citation type="submission" date="2020-02" db="EMBL/GenBank/DDBJ databases">
        <title>Albibacoteraceae fam. nov., the first described family within the subdivision 4 Verrucomicrobia.</title>
        <authorList>
            <person name="Xi F."/>
        </authorList>
    </citation>
    <scope>NUCLEOTIDE SEQUENCE [LARGE SCALE GENOMIC DNA]</scope>
    <source>
        <strain evidence="3 4">CK1056</strain>
    </source>
</reference>
<feature type="region of interest" description="Disordered" evidence="1">
    <location>
        <begin position="246"/>
        <end position="266"/>
    </location>
</feature>
<accession>A0A6B2M516</accession>
<dbReference type="Proteomes" id="UP000478417">
    <property type="component" value="Unassembled WGS sequence"/>
</dbReference>
<evidence type="ECO:0000313" key="3">
    <source>
        <dbReference type="EMBL" id="NDV63456.1"/>
    </source>
</evidence>
<keyword evidence="2" id="KW-0732">Signal</keyword>
<protein>
    <submittedName>
        <fullName evidence="3">Uncharacterized protein</fullName>
    </submittedName>
</protein>
<evidence type="ECO:0000313" key="4">
    <source>
        <dbReference type="Proteomes" id="UP000478417"/>
    </source>
</evidence>
<comment type="caution">
    <text evidence="3">The sequence shown here is derived from an EMBL/GenBank/DDBJ whole genome shotgun (WGS) entry which is preliminary data.</text>
</comment>
<evidence type="ECO:0000256" key="1">
    <source>
        <dbReference type="SAM" id="MobiDB-lite"/>
    </source>
</evidence>
<keyword evidence="4" id="KW-1185">Reference proteome</keyword>
<organism evidence="3 4">
    <name type="scientific">Oceanipulchritudo coccoides</name>
    <dbReference type="NCBI Taxonomy" id="2706888"/>
    <lineage>
        <taxon>Bacteria</taxon>
        <taxon>Pseudomonadati</taxon>
        <taxon>Verrucomicrobiota</taxon>
        <taxon>Opitutia</taxon>
        <taxon>Puniceicoccales</taxon>
        <taxon>Oceanipulchritudinaceae</taxon>
        <taxon>Oceanipulchritudo</taxon>
    </lineage>
</organism>
<name>A0A6B2M516_9BACT</name>